<organism evidence="1 2">
    <name type="scientific">Ancylostoma ceylanicum</name>
    <dbReference type="NCBI Taxonomy" id="53326"/>
    <lineage>
        <taxon>Eukaryota</taxon>
        <taxon>Metazoa</taxon>
        <taxon>Ecdysozoa</taxon>
        <taxon>Nematoda</taxon>
        <taxon>Chromadorea</taxon>
        <taxon>Rhabditida</taxon>
        <taxon>Rhabditina</taxon>
        <taxon>Rhabditomorpha</taxon>
        <taxon>Strongyloidea</taxon>
        <taxon>Ancylostomatidae</taxon>
        <taxon>Ancylostomatinae</taxon>
        <taxon>Ancylostoma</taxon>
    </lineage>
</organism>
<reference evidence="2" key="1">
    <citation type="journal article" date="2015" name="Nat. Genet.">
        <title>The genome and transcriptome of the zoonotic hookworm Ancylostoma ceylanicum identify infection-specific gene families.</title>
        <authorList>
            <person name="Schwarz E.M."/>
            <person name="Hu Y."/>
            <person name="Antoshechkin I."/>
            <person name="Miller M.M."/>
            <person name="Sternberg P.W."/>
            <person name="Aroian R.V."/>
        </authorList>
    </citation>
    <scope>NUCLEOTIDE SEQUENCE</scope>
    <source>
        <strain evidence="2">HY135</strain>
    </source>
</reference>
<dbReference type="EMBL" id="JARK01001361">
    <property type="protein sequence ID" value="EYC19253.1"/>
    <property type="molecule type" value="Genomic_DNA"/>
</dbReference>
<sequence>MAGLKLPLTPSSILAAIEGRMGALMGKATPKMGFETEAILLEKCVRAAIELPSYLRLLIGLPMGFMT</sequence>
<evidence type="ECO:0000313" key="1">
    <source>
        <dbReference type="EMBL" id="EYC19253.1"/>
    </source>
</evidence>
<keyword evidence="2" id="KW-1185">Reference proteome</keyword>
<accession>A0A016UXP7</accession>
<evidence type="ECO:0000313" key="2">
    <source>
        <dbReference type="Proteomes" id="UP000024635"/>
    </source>
</evidence>
<dbReference type="AlphaFoldDB" id="A0A016UXP7"/>
<comment type="caution">
    <text evidence="1">The sequence shown here is derived from an EMBL/GenBank/DDBJ whole genome shotgun (WGS) entry which is preliminary data.</text>
</comment>
<proteinExistence type="predicted"/>
<gene>
    <name evidence="1" type="primary">Acey_s0025.g1269</name>
    <name evidence="1" type="ORF">Y032_0025g1269</name>
</gene>
<name>A0A016UXP7_9BILA</name>
<protein>
    <submittedName>
        <fullName evidence="1">Uncharacterized protein</fullName>
    </submittedName>
</protein>
<dbReference type="Proteomes" id="UP000024635">
    <property type="component" value="Unassembled WGS sequence"/>
</dbReference>